<dbReference type="Pfam" id="PF00078">
    <property type="entry name" value="RVT_1"/>
    <property type="match status" value="1"/>
</dbReference>
<feature type="domain" description="Integrase catalytic" evidence="10">
    <location>
        <begin position="1029"/>
        <end position="1145"/>
    </location>
</feature>
<protein>
    <submittedName>
        <fullName evidence="11">Putative reverse transcriptase domain-containing protein</fullName>
    </submittedName>
</protein>
<feature type="compositionally biased region" description="Low complexity" evidence="8">
    <location>
        <begin position="400"/>
        <end position="441"/>
    </location>
</feature>
<dbReference type="PROSITE" id="PS50994">
    <property type="entry name" value="INTEGRASE"/>
    <property type="match status" value="1"/>
</dbReference>
<dbReference type="CDD" id="cd01647">
    <property type="entry name" value="RT_LTR"/>
    <property type="match status" value="1"/>
</dbReference>
<dbReference type="PANTHER" id="PTHR37984:SF5">
    <property type="entry name" value="PROTEIN NYNRIN-LIKE"/>
    <property type="match status" value="1"/>
</dbReference>
<dbReference type="GO" id="GO:0003676">
    <property type="term" value="F:nucleic acid binding"/>
    <property type="evidence" value="ECO:0007669"/>
    <property type="project" value="InterPro"/>
</dbReference>
<keyword evidence="7" id="KW-0862">Zinc</keyword>
<dbReference type="GO" id="GO:0003964">
    <property type="term" value="F:RNA-directed DNA polymerase activity"/>
    <property type="evidence" value="ECO:0007669"/>
    <property type="project" value="UniProtKB-KW"/>
</dbReference>
<gene>
    <name evidence="11" type="ORF">Tci_057398</name>
</gene>
<evidence type="ECO:0000256" key="1">
    <source>
        <dbReference type="ARBA" id="ARBA00022679"/>
    </source>
</evidence>
<dbReference type="Pfam" id="PF03732">
    <property type="entry name" value="Retrotrans_gag"/>
    <property type="match status" value="1"/>
</dbReference>
<evidence type="ECO:0000259" key="10">
    <source>
        <dbReference type="PROSITE" id="PS50994"/>
    </source>
</evidence>
<keyword evidence="7" id="KW-0863">Zinc-finger</keyword>
<feature type="region of interest" description="Disordered" evidence="8">
    <location>
        <begin position="374"/>
        <end position="441"/>
    </location>
</feature>
<dbReference type="InterPro" id="IPR001878">
    <property type="entry name" value="Znf_CCHC"/>
</dbReference>
<dbReference type="InterPro" id="IPR050951">
    <property type="entry name" value="Retrovirus_Pol_polyprotein"/>
</dbReference>
<dbReference type="PANTHER" id="PTHR37984">
    <property type="entry name" value="PROTEIN CBG26694"/>
    <property type="match status" value="1"/>
</dbReference>
<evidence type="ECO:0000313" key="11">
    <source>
        <dbReference type="EMBL" id="GEU85420.1"/>
    </source>
</evidence>
<feature type="domain" description="CCHC-type" evidence="9">
    <location>
        <begin position="507"/>
        <end position="520"/>
    </location>
</feature>
<feature type="region of interest" description="Disordered" evidence="8">
    <location>
        <begin position="166"/>
        <end position="188"/>
    </location>
</feature>
<accession>A0A6L2NHB9</accession>
<keyword evidence="6 11" id="KW-0695">RNA-directed DNA polymerase</keyword>
<evidence type="ECO:0000256" key="7">
    <source>
        <dbReference type="PROSITE-ProRule" id="PRU00047"/>
    </source>
</evidence>
<evidence type="ECO:0000256" key="2">
    <source>
        <dbReference type="ARBA" id="ARBA00022695"/>
    </source>
</evidence>
<comment type="caution">
    <text evidence="11">The sequence shown here is derived from an EMBL/GenBank/DDBJ whole genome shotgun (WGS) entry which is preliminary data.</text>
</comment>
<dbReference type="InterPro" id="IPR000477">
    <property type="entry name" value="RT_dom"/>
</dbReference>
<dbReference type="Gene3D" id="4.10.60.10">
    <property type="entry name" value="Zinc finger, CCHC-type"/>
    <property type="match status" value="1"/>
</dbReference>
<dbReference type="InterPro" id="IPR036397">
    <property type="entry name" value="RNaseH_sf"/>
</dbReference>
<dbReference type="PROSITE" id="PS50158">
    <property type="entry name" value="ZF_CCHC"/>
    <property type="match status" value="1"/>
</dbReference>
<name>A0A6L2NHB9_TANCI</name>
<keyword evidence="2" id="KW-0548">Nucleotidyltransferase</keyword>
<evidence type="ECO:0000256" key="4">
    <source>
        <dbReference type="ARBA" id="ARBA00022759"/>
    </source>
</evidence>
<keyword evidence="5" id="KW-0378">Hydrolase</keyword>
<sequence>MENVPSNDPNIDASAIVPTPTNPDHAPAQPPILPITSFGQNFHFGESSSTANLLTRYSKFVSTGPMCPNLGTAWRRLGKMEKLMLERIDTEGRMKKKFKEQDYHFVGLGCDNIEMDRVVRNVMSDLSGLKKLVKGLSDRFDEYEGSKVFKDKKVLEKELSEDSFPLPLSSQVREPPAEPSARPVPDLYPDDPYVVTRDTAAVAAAIVTSGVDDDDDTAPIDSQPYELHGLPHFISVGLSPFVEIKERHLLRSGHDLVELARGHFRDGSHDKENVAEMKAMITEQFCPPKEIQRMKCELWNLRVKETYISSYTTRFNELMLLCPGMVPTEQKKVEAYTRGLSKNIKREVTSSEPTTLNKAVRMAHTLMEHKVNAIADREANNKNRKWENFQGGSSSGGGNSNSNWNNNNYPSNHNYNRNRNNNQNQYRNTNRNHQNNQRQGNVRAMTNVGNQNTNEARQNVKCNKYGMQHYVNCLIKCIKYGKIENKARECWSKVVATGANAQPIVTCYGCGEKGHIKANCHAMNNPGRSGARRQAYALRDGDQNLGPNVVMGMFLLNNHYARVLFDWGSDKSFVNVNFSHLIDIEPIKVDHSYEVKLANGRSRSCGVAPYRLAPSKMKELAKQLQELSDKGFIRLSSSPWGAPVLFVKKKDGAFRMCFDYHELNKLTIKNRYPLLRIDDLFDQLQGSSVYSKIDLRSSYHQVCVQEKDILITAFKTRYGHYEFQVMPFGLTNAPAVFMDLMNRNEKLYAKFLKCEFLLDSMKYLGHVINSQGVHVDPAKVEAIKSWTAPKSLTEVRQFLGLAGYYQRFIEGFSLIPKPLTKLNQKNKTYEWGKEEEEDFQLLKDKLYSAPILALPKGSKDFVVYCDASLKGYGAVLMQREKVIAYASRQLRTHEENYMTHNLELGAVVFALRMWRHYLYGVKCTVFTDHKSLQYILDQKELNMRKERQKPLRVRSLVLTDHKDLMQKILKAQVESLKEGNVQKKNLGKMQKQIFKICTNGIRYHDKRIWLPLHGGLRDLFLHESRKSKYSIHPGSTKMYQDLRRLYWWLNMKADIATYVDKTLSGYDSIWVIVDRLTKLAYFLPKKKTDSIEKLAELYLKEIVCRYGVPVSVISNRDRLFTSRFLVSLQKALGTQLDLSIAYHPEMDRQSSVEFSYNNSYHASIKAALFEALYGRKCRSPVCWSEVRDSQLTGLELIKETTKKIVQIKNRLLTARSRQKSYADVRRKPMEFKVGDSVMLKVIKDDGCFGAHEDGLAWFKFEFKLSPEESIDNGSAIFNTIITSLEALDEGTWSDSDEDKEEKTKDKNCLVAQASNGVLSEIKLFSDDLSSLDEKDFDGDYN</sequence>
<dbReference type="InterPro" id="IPR041588">
    <property type="entry name" value="Integrase_H2C2"/>
</dbReference>
<evidence type="ECO:0000256" key="6">
    <source>
        <dbReference type="ARBA" id="ARBA00022918"/>
    </source>
</evidence>
<dbReference type="Pfam" id="PF17921">
    <property type="entry name" value="Integrase_H2C2"/>
    <property type="match status" value="1"/>
</dbReference>
<keyword evidence="3" id="KW-0540">Nuclease</keyword>
<dbReference type="EMBL" id="BKCJ010009105">
    <property type="protein sequence ID" value="GEU85420.1"/>
    <property type="molecule type" value="Genomic_DNA"/>
</dbReference>
<evidence type="ECO:0000259" key="9">
    <source>
        <dbReference type="PROSITE" id="PS50158"/>
    </source>
</evidence>
<dbReference type="SUPFAM" id="SSF53098">
    <property type="entry name" value="Ribonuclease H-like"/>
    <property type="match status" value="1"/>
</dbReference>
<dbReference type="GO" id="GO:0004519">
    <property type="term" value="F:endonuclease activity"/>
    <property type="evidence" value="ECO:0007669"/>
    <property type="project" value="UniProtKB-KW"/>
</dbReference>
<organism evidence="11">
    <name type="scientific">Tanacetum cinerariifolium</name>
    <name type="common">Dalmatian daisy</name>
    <name type="synonym">Chrysanthemum cinerariifolium</name>
    <dbReference type="NCBI Taxonomy" id="118510"/>
    <lineage>
        <taxon>Eukaryota</taxon>
        <taxon>Viridiplantae</taxon>
        <taxon>Streptophyta</taxon>
        <taxon>Embryophyta</taxon>
        <taxon>Tracheophyta</taxon>
        <taxon>Spermatophyta</taxon>
        <taxon>Magnoliopsida</taxon>
        <taxon>eudicotyledons</taxon>
        <taxon>Gunneridae</taxon>
        <taxon>Pentapetalae</taxon>
        <taxon>asterids</taxon>
        <taxon>campanulids</taxon>
        <taxon>Asterales</taxon>
        <taxon>Asteraceae</taxon>
        <taxon>Asteroideae</taxon>
        <taxon>Anthemideae</taxon>
        <taxon>Anthemidinae</taxon>
        <taxon>Tanacetum</taxon>
    </lineage>
</organism>
<dbReference type="Gene3D" id="3.10.10.10">
    <property type="entry name" value="HIV Type 1 Reverse Transcriptase, subunit A, domain 1"/>
    <property type="match status" value="1"/>
</dbReference>
<dbReference type="SUPFAM" id="SSF56672">
    <property type="entry name" value="DNA/RNA polymerases"/>
    <property type="match status" value="1"/>
</dbReference>
<dbReference type="GO" id="GO:0016787">
    <property type="term" value="F:hydrolase activity"/>
    <property type="evidence" value="ECO:0007669"/>
    <property type="project" value="UniProtKB-KW"/>
</dbReference>
<feature type="region of interest" description="Disordered" evidence="8">
    <location>
        <begin position="1"/>
        <end position="29"/>
    </location>
</feature>
<dbReference type="GO" id="GO:0008270">
    <property type="term" value="F:zinc ion binding"/>
    <property type="evidence" value="ECO:0007669"/>
    <property type="project" value="UniProtKB-KW"/>
</dbReference>
<keyword evidence="1" id="KW-0808">Transferase</keyword>
<proteinExistence type="predicted"/>
<dbReference type="InterPro" id="IPR043128">
    <property type="entry name" value="Rev_trsase/Diguanyl_cyclase"/>
</dbReference>
<dbReference type="InterPro" id="IPR005162">
    <property type="entry name" value="Retrotrans_gag_dom"/>
</dbReference>
<dbReference type="InterPro" id="IPR043502">
    <property type="entry name" value="DNA/RNA_pol_sf"/>
</dbReference>
<dbReference type="Gene3D" id="3.30.70.270">
    <property type="match status" value="2"/>
</dbReference>
<keyword evidence="4" id="KW-0255">Endonuclease</keyword>
<dbReference type="CDD" id="cd09274">
    <property type="entry name" value="RNase_HI_RT_Ty3"/>
    <property type="match status" value="1"/>
</dbReference>
<dbReference type="Gene3D" id="3.30.420.10">
    <property type="entry name" value="Ribonuclease H-like superfamily/Ribonuclease H"/>
    <property type="match status" value="1"/>
</dbReference>
<dbReference type="Pfam" id="PF08284">
    <property type="entry name" value="RVP_2"/>
    <property type="match status" value="1"/>
</dbReference>
<keyword evidence="7" id="KW-0479">Metal-binding</keyword>
<dbReference type="Gene3D" id="3.10.20.370">
    <property type="match status" value="1"/>
</dbReference>
<feature type="compositionally biased region" description="Basic and acidic residues" evidence="8">
    <location>
        <begin position="374"/>
        <end position="387"/>
    </location>
</feature>
<evidence type="ECO:0000256" key="3">
    <source>
        <dbReference type="ARBA" id="ARBA00022722"/>
    </source>
</evidence>
<dbReference type="GO" id="GO:0015074">
    <property type="term" value="P:DNA integration"/>
    <property type="evidence" value="ECO:0007669"/>
    <property type="project" value="InterPro"/>
</dbReference>
<dbReference type="FunFam" id="3.10.20.370:FF:000001">
    <property type="entry name" value="Retrovirus-related Pol polyprotein from transposon 17.6-like protein"/>
    <property type="match status" value="1"/>
</dbReference>
<dbReference type="Pfam" id="PF17917">
    <property type="entry name" value="RT_RNaseH"/>
    <property type="match status" value="1"/>
</dbReference>
<evidence type="ECO:0000256" key="8">
    <source>
        <dbReference type="SAM" id="MobiDB-lite"/>
    </source>
</evidence>
<dbReference type="InterPro" id="IPR012337">
    <property type="entry name" value="RNaseH-like_sf"/>
</dbReference>
<reference evidence="11" key="1">
    <citation type="journal article" date="2019" name="Sci. Rep.">
        <title>Draft genome of Tanacetum cinerariifolium, the natural source of mosquito coil.</title>
        <authorList>
            <person name="Yamashiro T."/>
            <person name="Shiraishi A."/>
            <person name="Satake H."/>
            <person name="Nakayama K."/>
        </authorList>
    </citation>
    <scope>NUCLEOTIDE SEQUENCE</scope>
</reference>
<dbReference type="FunFam" id="3.30.70.270:FF:000020">
    <property type="entry name" value="Transposon Tf2-6 polyprotein-like Protein"/>
    <property type="match status" value="1"/>
</dbReference>
<evidence type="ECO:0000256" key="5">
    <source>
        <dbReference type="ARBA" id="ARBA00022801"/>
    </source>
</evidence>
<dbReference type="InterPro" id="IPR041373">
    <property type="entry name" value="RT_RNaseH"/>
</dbReference>
<dbReference type="InterPro" id="IPR001584">
    <property type="entry name" value="Integrase_cat-core"/>
</dbReference>